<name>C1FHJ9_MICCC</name>
<dbReference type="KEGG" id="mis:MICPUN_113859"/>
<organism evidence="1 2">
    <name type="scientific">Micromonas commoda (strain RCC299 / NOUM17 / CCMP2709)</name>
    <name type="common">Picoplanktonic green alga</name>
    <dbReference type="NCBI Taxonomy" id="296587"/>
    <lineage>
        <taxon>Eukaryota</taxon>
        <taxon>Viridiplantae</taxon>
        <taxon>Chlorophyta</taxon>
        <taxon>Mamiellophyceae</taxon>
        <taxon>Mamiellales</taxon>
        <taxon>Mamiellaceae</taxon>
        <taxon>Micromonas</taxon>
    </lineage>
</organism>
<sequence length="255" mass="27733">MERTRDEVRIPSPATAELVAHTLREVIKFLLYVRQQLPCSYDDLRSGLEESMGPEALGVGEGQRRADILPGLKRKRATSSERRSLKLFKALEAMLSRITPQMLQETRATELALLLGSTPLRPKEMYNFVLSDASSSYAPYEPAPGTERMMDNAARRVIRECLPAVAGCPSAAAPMKVFVLVKVPTPETGGGEAEGFLPKRGFAPLLRQTKIAADFVMKVKRAEGDVVQGGGVVQGLPGMWYQCTSSVKGVKGPGS</sequence>
<dbReference type="InParanoid" id="C1FHJ9"/>
<dbReference type="Pfam" id="PF06581">
    <property type="entry name" value="p31comet"/>
    <property type="match status" value="1"/>
</dbReference>
<protein>
    <submittedName>
        <fullName evidence="1">Uncharacterized protein</fullName>
    </submittedName>
</protein>
<dbReference type="OMA" id="NVPCARI"/>
<keyword evidence="2" id="KW-1185">Reference proteome</keyword>
<dbReference type="GO" id="GO:0007096">
    <property type="term" value="P:regulation of exit from mitosis"/>
    <property type="evidence" value="ECO:0007669"/>
    <property type="project" value="InterPro"/>
</dbReference>
<dbReference type="RefSeq" id="XP_002508855.1">
    <property type="nucleotide sequence ID" value="XM_002508809.1"/>
</dbReference>
<dbReference type="GO" id="GO:0005634">
    <property type="term" value="C:nucleus"/>
    <property type="evidence" value="ECO:0007669"/>
    <property type="project" value="InterPro"/>
</dbReference>
<reference evidence="1 2" key="1">
    <citation type="journal article" date="2009" name="Science">
        <title>Green evolution and dynamic adaptations revealed by genomes of the marine picoeukaryotes Micromonas.</title>
        <authorList>
            <person name="Worden A.Z."/>
            <person name="Lee J.H."/>
            <person name="Mock T."/>
            <person name="Rouze P."/>
            <person name="Simmons M.P."/>
            <person name="Aerts A.L."/>
            <person name="Allen A.E."/>
            <person name="Cuvelier M.L."/>
            <person name="Derelle E."/>
            <person name="Everett M.V."/>
            <person name="Foulon E."/>
            <person name="Grimwood J."/>
            <person name="Gundlach H."/>
            <person name="Henrissat B."/>
            <person name="Napoli C."/>
            <person name="McDonald S.M."/>
            <person name="Parker M.S."/>
            <person name="Rombauts S."/>
            <person name="Salamov A."/>
            <person name="Von Dassow P."/>
            <person name="Badger J.H."/>
            <person name="Coutinho P.M."/>
            <person name="Demir E."/>
            <person name="Dubchak I."/>
            <person name="Gentemann C."/>
            <person name="Eikrem W."/>
            <person name="Gready J.E."/>
            <person name="John U."/>
            <person name="Lanier W."/>
            <person name="Lindquist E.A."/>
            <person name="Lucas S."/>
            <person name="Mayer K.F."/>
            <person name="Moreau H."/>
            <person name="Not F."/>
            <person name="Otillar R."/>
            <person name="Panaud O."/>
            <person name="Pangilinan J."/>
            <person name="Paulsen I."/>
            <person name="Piegu B."/>
            <person name="Poliakov A."/>
            <person name="Robbens S."/>
            <person name="Schmutz J."/>
            <person name="Toulza E."/>
            <person name="Wyss T."/>
            <person name="Zelensky A."/>
            <person name="Zhou K."/>
            <person name="Armbrust E.V."/>
            <person name="Bhattacharya D."/>
            <person name="Goodenough U.W."/>
            <person name="Van de Peer Y."/>
            <person name="Grigoriev I.V."/>
        </authorList>
    </citation>
    <scope>NUCLEOTIDE SEQUENCE [LARGE SCALE GENOMIC DNA]</scope>
    <source>
        <strain evidence="2">RCC299 / NOUM17</strain>
    </source>
</reference>
<accession>C1FHJ9</accession>
<evidence type="ECO:0000313" key="1">
    <source>
        <dbReference type="EMBL" id="ACO70113.1"/>
    </source>
</evidence>
<dbReference type="Proteomes" id="UP000002009">
    <property type="component" value="Chromosome 10"/>
</dbReference>
<dbReference type="PANTHER" id="PTHR15681">
    <property type="entry name" value="MAD2L1-BINDING PROTEIN"/>
    <property type="match status" value="1"/>
</dbReference>
<dbReference type="InterPro" id="IPR009511">
    <property type="entry name" value="MAD1/Cdc20-bound-Mad2-bd"/>
</dbReference>
<dbReference type="eggNOG" id="ENOG502QQ77">
    <property type="taxonomic scope" value="Eukaryota"/>
</dbReference>
<dbReference type="OrthoDB" id="536587at2759"/>
<proteinExistence type="predicted"/>
<evidence type="ECO:0000313" key="2">
    <source>
        <dbReference type="Proteomes" id="UP000002009"/>
    </source>
</evidence>
<dbReference type="AlphaFoldDB" id="C1FHJ9"/>
<gene>
    <name evidence="1" type="ORF">MICPUN_113859</name>
</gene>
<dbReference type="Gene3D" id="3.30.900.20">
    <property type="match status" value="1"/>
</dbReference>
<dbReference type="PANTHER" id="PTHR15681:SF1">
    <property type="entry name" value="MAD2L1-BINDING PROTEIN"/>
    <property type="match status" value="1"/>
</dbReference>
<dbReference type="InterPro" id="IPR053729">
    <property type="entry name" value="MAD2L1BP_domain_sf"/>
</dbReference>
<dbReference type="GeneID" id="8246854"/>
<dbReference type="EMBL" id="CP001576">
    <property type="protein sequence ID" value="ACO70113.1"/>
    <property type="molecule type" value="Genomic_DNA"/>
</dbReference>